<sequence length="980" mass="116067">MKIKSLDIYGYGKIIDQSFKIEHDFVQIYGENEAGKSTMMSFIHSVLFGFPRRNEGEPRREPRLGNAYGGRLTVEFDDETGPVTIERIKGNKSAGDVRITMADGTSRTEEWLKRKLNYIDKEMYRSIFSFDVLGLQDINKNLTEKDLQDYLLRAGALGSNKYEDMLSAINKELEELYKRNGTKPKINEKLDSISDINEKIAELEEYEETYKSLVHEEHKIIESIERKKQASQTIKEQLKLKMKEIMYHPEIKEWYHLANKIDVEPVMFPEKGIERYEAIKNHLTTGEKDKLLRQEKLEALIREENRIELPNEEDIKYLERIVKEEPNVKHDILQLERLRNEVRETEEKIHQSMLDIGWQEEHLNVDDSNIVRENVQSLLSRHDEIEMESEFYNNEIAHLQQEKNETEEKLSNLEEKQISDDRIRAKLEVQDLEHELREKDRVYQLIEERYLEEKRNREKRNKTQATAIISISVVLMLVGLSFILISQEFIYGGIFILVGALSLLLLKLNKKEDDDSLKDDYENELEKIKREINDKKEAYNLNFDYYDARDLINEIDHLTNKKISDSMKLESLEEKRSILDSTNDQLKRDLHRVKEKLYVSDELDDGQIVDTIYTIRNIKQMRRSVDELKSRIETLEQNIETFSNSVRSEVSKLGIEFHINSIFFEANRLLEKLKKDEATYQNLREQINLFESEIDVIDNRNYVAEKEMEDLFNYVDAEDEDEFYYYGRMFNEFKANEARFKELDNKLSLENFDVESRQRLSEFNTADLRNEESSMNAAIDNYQTQIDEETNTLAKVQQEIRHLEQNGKLSVYRHEFELEKNNIESHAVDYMSLMYIKTLIEAHIKAIKDQRLPVVVEEARKIFEYITKGRYIDVMYENNIIKVKHSNGQIFDPSEISQSTKELLYISLRISLIKALKNYYNLPIIIDDAFVHFDESRTRTILEYFKKQSKEHEVLFFTCNLEKSIPATNTIVLKDNKNRR</sequence>
<dbReference type="SUPFAM" id="SSF52540">
    <property type="entry name" value="P-loop containing nucleoside triphosphate hydrolases"/>
    <property type="match status" value="2"/>
</dbReference>
<dbReference type="PANTHER" id="PTHR41259:SF1">
    <property type="entry name" value="DOUBLE-STRAND BREAK REPAIR RAD50 ATPASE, PUTATIVE-RELATED"/>
    <property type="match status" value="1"/>
</dbReference>
<feature type="coiled-coil region" evidence="1">
    <location>
        <begin position="779"/>
        <end position="806"/>
    </location>
</feature>
<keyword evidence="2" id="KW-0472">Membrane</keyword>
<keyword evidence="5" id="KW-1185">Reference proteome</keyword>
<reference evidence="4 5" key="1">
    <citation type="submission" date="2020-08" db="EMBL/GenBank/DDBJ databases">
        <title>Genomic Encyclopedia of Type Strains, Phase IV (KMG-IV): sequencing the most valuable type-strain genomes for metagenomic binning, comparative biology and taxonomic classification.</title>
        <authorList>
            <person name="Goeker M."/>
        </authorList>
    </citation>
    <scope>NUCLEOTIDE SEQUENCE [LARGE SCALE GENOMIC DNA]</scope>
    <source>
        <strain evidence="4 5">DSM 19163</strain>
    </source>
</reference>
<organism evidence="4 5">
    <name type="scientific">Nosocomiicoccus ampullae</name>
    <dbReference type="NCBI Taxonomy" id="489910"/>
    <lineage>
        <taxon>Bacteria</taxon>
        <taxon>Bacillati</taxon>
        <taxon>Bacillota</taxon>
        <taxon>Bacilli</taxon>
        <taxon>Bacillales</taxon>
        <taxon>Staphylococcaceae</taxon>
        <taxon>Nosocomiicoccus</taxon>
    </lineage>
</organism>
<protein>
    <submittedName>
        <fullName evidence="4">Uncharacterized protein YhaN</fullName>
    </submittedName>
</protein>
<evidence type="ECO:0000313" key="4">
    <source>
        <dbReference type="EMBL" id="MBB5175156.1"/>
    </source>
</evidence>
<gene>
    <name evidence="4" type="ORF">HNQ45_000014</name>
</gene>
<proteinExistence type="predicted"/>
<keyword evidence="1" id="KW-0175">Coiled coil</keyword>
<keyword evidence="2" id="KW-0812">Transmembrane</keyword>
<accession>A0A9Q2CX38</accession>
<keyword evidence="2" id="KW-1133">Transmembrane helix</keyword>
<dbReference type="InterPro" id="IPR038734">
    <property type="entry name" value="YhaN_AAA"/>
</dbReference>
<dbReference type="Proteomes" id="UP000579136">
    <property type="component" value="Unassembled WGS sequence"/>
</dbReference>
<dbReference type="Gene3D" id="3.40.50.300">
    <property type="entry name" value="P-loop containing nucleotide triphosphate hydrolases"/>
    <property type="match status" value="2"/>
</dbReference>
<dbReference type="AlphaFoldDB" id="A0A9Q2CX38"/>
<feature type="coiled-coil region" evidence="1">
    <location>
        <begin position="328"/>
        <end position="449"/>
    </location>
</feature>
<feature type="coiled-coil region" evidence="1">
    <location>
        <begin position="618"/>
        <end position="700"/>
    </location>
</feature>
<evidence type="ECO:0000259" key="3">
    <source>
        <dbReference type="Pfam" id="PF13514"/>
    </source>
</evidence>
<name>A0A9Q2CX38_9STAP</name>
<dbReference type="RefSeq" id="WP_183672593.1">
    <property type="nucleotide sequence ID" value="NZ_CBCRYX010000011.1"/>
</dbReference>
<feature type="transmembrane region" description="Helical" evidence="2">
    <location>
        <begin position="465"/>
        <end position="483"/>
    </location>
</feature>
<dbReference type="EMBL" id="JACHHF010000001">
    <property type="protein sequence ID" value="MBB5175156.1"/>
    <property type="molecule type" value="Genomic_DNA"/>
</dbReference>
<feature type="coiled-coil region" evidence="1">
    <location>
        <begin position="511"/>
        <end position="542"/>
    </location>
</feature>
<feature type="coiled-coil region" evidence="1">
    <location>
        <begin position="159"/>
        <end position="241"/>
    </location>
</feature>
<feature type="domain" description="YhaN AAA" evidence="3">
    <location>
        <begin position="1"/>
        <end position="203"/>
    </location>
</feature>
<dbReference type="Pfam" id="PF13514">
    <property type="entry name" value="AAA_27"/>
    <property type="match status" value="1"/>
</dbReference>
<evidence type="ECO:0000256" key="2">
    <source>
        <dbReference type="SAM" id="Phobius"/>
    </source>
</evidence>
<dbReference type="PANTHER" id="PTHR41259">
    <property type="entry name" value="DOUBLE-STRAND BREAK REPAIR RAD50 ATPASE, PUTATIVE-RELATED"/>
    <property type="match status" value="1"/>
</dbReference>
<dbReference type="InterPro" id="IPR027417">
    <property type="entry name" value="P-loop_NTPase"/>
</dbReference>
<evidence type="ECO:0000313" key="5">
    <source>
        <dbReference type="Proteomes" id="UP000579136"/>
    </source>
</evidence>
<comment type="caution">
    <text evidence="4">The sequence shown here is derived from an EMBL/GenBank/DDBJ whole genome shotgun (WGS) entry which is preliminary data.</text>
</comment>
<feature type="transmembrane region" description="Helical" evidence="2">
    <location>
        <begin position="489"/>
        <end position="508"/>
    </location>
</feature>
<evidence type="ECO:0000256" key="1">
    <source>
        <dbReference type="SAM" id="Coils"/>
    </source>
</evidence>